<dbReference type="SUPFAM" id="SSF159894">
    <property type="entry name" value="YgaC/TfoX-N like"/>
    <property type="match status" value="1"/>
</dbReference>
<gene>
    <name evidence="2" type="ORF">SDC9_85603</name>
</gene>
<evidence type="ECO:0000313" key="2">
    <source>
        <dbReference type="EMBL" id="MPM38972.1"/>
    </source>
</evidence>
<dbReference type="InterPro" id="IPR007076">
    <property type="entry name" value="TfoX_N"/>
</dbReference>
<dbReference type="AlphaFoldDB" id="A0A644ZDN4"/>
<feature type="domain" description="TfoX N-terminal" evidence="1">
    <location>
        <begin position="14"/>
        <end position="69"/>
    </location>
</feature>
<evidence type="ECO:0000259" key="1">
    <source>
        <dbReference type="Pfam" id="PF04993"/>
    </source>
</evidence>
<sequence length="72" mass="8082">MGSTLDFAEYIAGQIDSAGEVSYRKMFGEYAFYVNGKVVALLCDNQLYIKPTEGGRLFIGDVVEAKMNYHYL</sequence>
<dbReference type="Gene3D" id="3.30.1460.30">
    <property type="entry name" value="YgaC/TfoX-N like chaperone"/>
    <property type="match status" value="1"/>
</dbReference>
<dbReference type="Pfam" id="PF04993">
    <property type="entry name" value="TfoX_N"/>
    <property type="match status" value="1"/>
</dbReference>
<protein>
    <recommendedName>
        <fullName evidence="1">TfoX N-terminal domain-containing protein</fullName>
    </recommendedName>
</protein>
<proteinExistence type="predicted"/>
<name>A0A644ZDN4_9ZZZZ</name>
<dbReference type="EMBL" id="VSSQ01008479">
    <property type="protein sequence ID" value="MPM38972.1"/>
    <property type="molecule type" value="Genomic_DNA"/>
</dbReference>
<accession>A0A644ZDN4</accession>
<reference evidence="2" key="1">
    <citation type="submission" date="2019-08" db="EMBL/GenBank/DDBJ databases">
        <authorList>
            <person name="Kucharzyk K."/>
            <person name="Murdoch R.W."/>
            <person name="Higgins S."/>
            <person name="Loffler F."/>
        </authorList>
    </citation>
    <scope>NUCLEOTIDE SEQUENCE</scope>
</reference>
<comment type="caution">
    <text evidence="2">The sequence shown here is derived from an EMBL/GenBank/DDBJ whole genome shotgun (WGS) entry which is preliminary data.</text>
</comment>
<organism evidence="2">
    <name type="scientific">bioreactor metagenome</name>
    <dbReference type="NCBI Taxonomy" id="1076179"/>
    <lineage>
        <taxon>unclassified sequences</taxon>
        <taxon>metagenomes</taxon>
        <taxon>ecological metagenomes</taxon>
    </lineage>
</organism>